<dbReference type="InterPro" id="IPR016181">
    <property type="entry name" value="Acyl_CoA_acyltransferase"/>
</dbReference>
<dbReference type="Gene3D" id="3.40.630.30">
    <property type="match status" value="1"/>
</dbReference>
<dbReference type="InterPro" id="IPR051908">
    <property type="entry name" value="Ribosomal_N-acetyltransferase"/>
</dbReference>
<dbReference type="Proteomes" id="UP000297866">
    <property type="component" value="Unassembled WGS sequence"/>
</dbReference>
<dbReference type="PROSITE" id="PS51186">
    <property type="entry name" value="GNAT"/>
    <property type="match status" value="1"/>
</dbReference>
<reference evidence="2 3" key="1">
    <citation type="submission" date="2019-03" db="EMBL/GenBank/DDBJ databases">
        <title>Genomics of glacier-inhabiting Cryobacterium strains.</title>
        <authorList>
            <person name="Liu Q."/>
            <person name="Xin Y.-H."/>
        </authorList>
    </citation>
    <scope>NUCLEOTIDE SEQUENCE [LARGE SCALE GENOMIC DNA]</scope>
    <source>
        <strain evidence="2 3">Sr47</strain>
    </source>
</reference>
<dbReference type="InterPro" id="IPR000182">
    <property type="entry name" value="GNAT_dom"/>
</dbReference>
<dbReference type="AlphaFoldDB" id="A0A4R8UCZ1"/>
<proteinExistence type="predicted"/>
<organism evidence="2 3">
    <name type="scientific">Cryobacterium tagatosivorans</name>
    <dbReference type="NCBI Taxonomy" id="1259199"/>
    <lineage>
        <taxon>Bacteria</taxon>
        <taxon>Bacillati</taxon>
        <taxon>Actinomycetota</taxon>
        <taxon>Actinomycetes</taxon>
        <taxon>Micrococcales</taxon>
        <taxon>Microbacteriaceae</taxon>
        <taxon>Cryobacterium</taxon>
    </lineage>
</organism>
<keyword evidence="2" id="KW-0808">Transferase</keyword>
<sequence>MVRLVVLDRPVLLDLAAGDLAAAGRAAGIEFPPFFAGEDWLWRLHAERMLLHPESVGWLARAVVERSTGVVVGHAGFHFHPDADGSVEIGYTVLPGERGRGLAKEIVGELLAFAVAEGVLTVRASVSPGNAASLAVIHHWGFEQPGEEWDEEDGIELVFERPVPTRPVRG</sequence>
<dbReference type="GO" id="GO:1990189">
    <property type="term" value="F:protein N-terminal-serine acetyltransferase activity"/>
    <property type="evidence" value="ECO:0007669"/>
    <property type="project" value="TreeGrafter"/>
</dbReference>
<dbReference type="SUPFAM" id="SSF55729">
    <property type="entry name" value="Acyl-CoA N-acyltransferases (Nat)"/>
    <property type="match status" value="1"/>
</dbReference>
<dbReference type="PANTHER" id="PTHR43441">
    <property type="entry name" value="RIBOSOMAL-PROTEIN-SERINE ACETYLTRANSFERASE"/>
    <property type="match status" value="1"/>
</dbReference>
<dbReference type="CDD" id="cd04301">
    <property type="entry name" value="NAT_SF"/>
    <property type="match status" value="1"/>
</dbReference>
<keyword evidence="3" id="KW-1185">Reference proteome</keyword>
<evidence type="ECO:0000313" key="3">
    <source>
        <dbReference type="Proteomes" id="UP000297866"/>
    </source>
</evidence>
<accession>A0A4R8UCZ1</accession>
<dbReference type="GO" id="GO:0005737">
    <property type="term" value="C:cytoplasm"/>
    <property type="evidence" value="ECO:0007669"/>
    <property type="project" value="TreeGrafter"/>
</dbReference>
<feature type="domain" description="N-acetyltransferase" evidence="1">
    <location>
        <begin position="10"/>
        <end position="164"/>
    </location>
</feature>
<dbReference type="EMBL" id="SOEZ01000071">
    <property type="protein sequence ID" value="TFB47642.1"/>
    <property type="molecule type" value="Genomic_DNA"/>
</dbReference>
<dbReference type="OrthoDB" id="2061990at2"/>
<protein>
    <submittedName>
        <fullName evidence="2">N-acetyltransferase</fullName>
    </submittedName>
</protein>
<dbReference type="PANTHER" id="PTHR43441:SF6">
    <property type="entry name" value="N-ACETYLTRANSFERASE DOMAIN-CONTAINING PROTEIN"/>
    <property type="match status" value="1"/>
</dbReference>
<gene>
    <name evidence="2" type="ORF">E3O23_14695</name>
</gene>
<evidence type="ECO:0000259" key="1">
    <source>
        <dbReference type="PROSITE" id="PS51186"/>
    </source>
</evidence>
<evidence type="ECO:0000313" key="2">
    <source>
        <dbReference type="EMBL" id="TFB47642.1"/>
    </source>
</evidence>
<name>A0A4R8UCZ1_9MICO</name>
<dbReference type="Pfam" id="PF13302">
    <property type="entry name" value="Acetyltransf_3"/>
    <property type="match status" value="1"/>
</dbReference>
<comment type="caution">
    <text evidence="2">The sequence shown here is derived from an EMBL/GenBank/DDBJ whole genome shotgun (WGS) entry which is preliminary data.</text>
</comment>
<dbReference type="GO" id="GO:0008999">
    <property type="term" value="F:protein-N-terminal-alanine acetyltransferase activity"/>
    <property type="evidence" value="ECO:0007669"/>
    <property type="project" value="TreeGrafter"/>
</dbReference>